<reference evidence="4" key="1">
    <citation type="submission" date="2018-05" db="EMBL/GenBank/DDBJ databases">
        <authorList>
            <person name="Lanie J.A."/>
            <person name="Ng W.-L."/>
            <person name="Kazmierczak K.M."/>
            <person name="Andrzejewski T.M."/>
            <person name="Davidsen T.M."/>
            <person name="Wayne K.J."/>
            <person name="Tettelin H."/>
            <person name="Glass J.I."/>
            <person name="Rusch D."/>
            <person name="Podicherti R."/>
            <person name="Tsui H.-C.T."/>
            <person name="Winkler M.E."/>
        </authorList>
    </citation>
    <scope>NUCLEOTIDE SEQUENCE</scope>
</reference>
<evidence type="ECO:0000259" key="2">
    <source>
        <dbReference type="Pfam" id="PF25838"/>
    </source>
</evidence>
<evidence type="ECO:0000259" key="3">
    <source>
        <dbReference type="Pfam" id="PF25839"/>
    </source>
</evidence>
<dbReference type="Pfam" id="PF25838">
    <property type="entry name" value="Apionate_lact_M"/>
    <property type="match status" value="1"/>
</dbReference>
<feature type="domain" description="D-apionate lactonase N-terminal" evidence="1">
    <location>
        <begin position="8"/>
        <end position="242"/>
    </location>
</feature>
<evidence type="ECO:0000259" key="1">
    <source>
        <dbReference type="Pfam" id="PF25837"/>
    </source>
</evidence>
<dbReference type="AlphaFoldDB" id="A0A381Y244"/>
<sequence>MKLPKKVQYYGKDEPLPEQIDLQAGPLNLFYEAGDLRYIKFGEKEIIRRVYVAVRDHNWDTVTPVLSKVQMDIADDSFNITYSVNNIQSNIDFFWKGMIVGKANGAITFSMDGEAHSTFWRNRIGFCILYPMECAGTECQIEHVNGTVEQNTFPKYIAPQLIIDGKPSPVEPFSNMRALVHEVAPDLLAEVRFEGDSFEMEDQRNWTDASFKTYSTPLKKPFPVEVKAGTKISQTFALTLKGQVPVLKPFGTDDELTFSIGKKALRSLPKIGLDEASHGHPLNQKEVTRLRALNLSHQRVNLHLSDPDHEAKLRQSSTEAHKLGINLETALFLSNDAEAELQAFVELLEQIKPPIATWLIFHKEEISTSEKWILLARKYLQNYDYNVKIGSGTNVFFTDLNRSITPIQVMDLVGYSINPQVHAFDNLSLAETLAAQAETVKSTRRFSNNKPIAVTPVTFQMRFNPNATAPEAELESGQLPSQVDVRQMSLFGAGWTVGSLKYLCESETHSLTYYETTGWRGVMETEYGSPVPEKFYSLRGAVFPLYHVFADVGEFADGQIMTTSSSNPLKITGLAVHKEGRTRVILANLGSEVQQLTVQNLSASVHIRHLNESNVEQAMQSPEAFRAQTFKKQLTVNGSLKLELLPYALVCIDRTSQ</sequence>
<protein>
    <recommendedName>
        <fullName evidence="5">Alpha-L-arabinofuranosidase C-terminal domain-containing protein</fullName>
    </recommendedName>
</protein>
<evidence type="ECO:0008006" key="5">
    <source>
        <dbReference type="Google" id="ProtNLM"/>
    </source>
</evidence>
<organism evidence="4">
    <name type="scientific">marine metagenome</name>
    <dbReference type="NCBI Taxonomy" id="408172"/>
    <lineage>
        <taxon>unclassified sequences</taxon>
        <taxon>metagenomes</taxon>
        <taxon>ecological metagenomes</taxon>
    </lineage>
</organism>
<feature type="domain" description="D-apionate lactonase C-terminal" evidence="3">
    <location>
        <begin position="568"/>
        <end position="652"/>
    </location>
</feature>
<dbReference type="InterPro" id="IPR058787">
    <property type="entry name" value="ApnL_M"/>
</dbReference>
<accession>A0A381Y244</accession>
<dbReference type="InterPro" id="IPR058788">
    <property type="entry name" value="ApnL_N"/>
</dbReference>
<dbReference type="EMBL" id="UINC01017137">
    <property type="protein sequence ID" value="SVA70772.1"/>
    <property type="molecule type" value="Genomic_DNA"/>
</dbReference>
<dbReference type="Pfam" id="PF25839">
    <property type="entry name" value="Apionate_lact_C"/>
    <property type="match status" value="1"/>
</dbReference>
<feature type="domain" description="D-apionate lactonase TIM barrel" evidence="2">
    <location>
        <begin position="273"/>
        <end position="556"/>
    </location>
</feature>
<name>A0A381Y244_9ZZZZ</name>
<proteinExistence type="predicted"/>
<dbReference type="InterPro" id="IPR058789">
    <property type="entry name" value="ApnL_C"/>
</dbReference>
<dbReference type="Pfam" id="PF25837">
    <property type="entry name" value="Apionate_lact_N"/>
    <property type="match status" value="1"/>
</dbReference>
<evidence type="ECO:0000313" key="4">
    <source>
        <dbReference type="EMBL" id="SVA70772.1"/>
    </source>
</evidence>
<gene>
    <name evidence="4" type="ORF">METZ01_LOCUS123626</name>
</gene>